<keyword evidence="6" id="KW-1185">Reference proteome</keyword>
<protein>
    <submittedName>
        <fullName evidence="5">GNAT family N-acetyltransferase</fullName>
    </submittedName>
</protein>
<reference evidence="5 6" key="1">
    <citation type="submission" date="2021-01" db="EMBL/GenBank/DDBJ databases">
        <title>Genome public.</title>
        <authorList>
            <person name="Liu C."/>
            <person name="Sun Q."/>
        </authorList>
    </citation>
    <scope>NUCLEOTIDE SEQUENCE [LARGE SCALE GENOMIC DNA]</scope>
    <source>
        <strain evidence="5 6">YIM B02515</strain>
    </source>
</reference>
<evidence type="ECO:0000313" key="5">
    <source>
        <dbReference type="EMBL" id="MBL4934440.1"/>
    </source>
</evidence>
<organism evidence="5 6">
    <name type="scientific">Clostridium rhizosphaerae</name>
    <dbReference type="NCBI Taxonomy" id="2803861"/>
    <lineage>
        <taxon>Bacteria</taxon>
        <taxon>Bacillati</taxon>
        <taxon>Bacillota</taxon>
        <taxon>Clostridia</taxon>
        <taxon>Eubacteriales</taxon>
        <taxon>Clostridiaceae</taxon>
        <taxon>Clostridium</taxon>
    </lineage>
</organism>
<accession>A0ABS1T537</accession>
<comment type="similarity">
    <text evidence="3">Belongs to the acetyltransferase family. RimJ subfamily.</text>
</comment>
<feature type="domain" description="N-acetyltransferase" evidence="4">
    <location>
        <begin position="8"/>
        <end position="178"/>
    </location>
</feature>
<dbReference type="SUPFAM" id="SSF55729">
    <property type="entry name" value="Acyl-CoA N-acyltransferases (Nat)"/>
    <property type="match status" value="1"/>
</dbReference>
<evidence type="ECO:0000313" key="6">
    <source>
        <dbReference type="Proteomes" id="UP000632377"/>
    </source>
</evidence>
<keyword evidence="1" id="KW-0808">Transferase</keyword>
<dbReference type="PANTHER" id="PTHR43792">
    <property type="entry name" value="GNAT FAMILY, PUTATIVE (AFU_ORTHOLOGUE AFUA_3G00765)-RELATED-RELATED"/>
    <property type="match status" value="1"/>
</dbReference>
<dbReference type="Pfam" id="PF13302">
    <property type="entry name" value="Acetyltransf_3"/>
    <property type="match status" value="1"/>
</dbReference>
<evidence type="ECO:0000256" key="3">
    <source>
        <dbReference type="ARBA" id="ARBA00038502"/>
    </source>
</evidence>
<evidence type="ECO:0000256" key="2">
    <source>
        <dbReference type="ARBA" id="ARBA00023315"/>
    </source>
</evidence>
<dbReference type="PANTHER" id="PTHR43792:SF8">
    <property type="entry name" value="[RIBOSOMAL PROTEIN US5]-ALANINE N-ACETYLTRANSFERASE"/>
    <property type="match status" value="1"/>
</dbReference>
<dbReference type="EMBL" id="JAESWC010000001">
    <property type="protein sequence ID" value="MBL4934440.1"/>
    <property type="molecule type" value="Genomic_DNA"/>
</dbReference>
<dbReference type="Proteomes" id="UP000632377">
    <property type="component" value="Unassembled WGS sequence"/>
</dbReference>
<dbReference type="InterPro" id="IPR016181">
    <property type="entry name" value="Acyl_CoA_acyltransferase"/>
</dbReference>
<dbReference type="Gene3D" id="3.40.630.30">
    <property type="match status" value="1"/>
</dbReference>
<evidence type="ECO:0000256" key="1">
    <source>
        <dbReference type="ARBA" id="ARBA00022679"/>
    </source>
</evidence>
<keyword evidence="2" id="KW-0012">Acyltransferase</keyword>
<sequence length="187" mass="21862">MKLEGNNIYIRFLEESDAEAVLDLQLRNKEFFQKYVSTRNSEFYTLEVQRQLIESNNEQSKRDEKYSFGIFEKNNDALIGNIALSEVFRGPLQSCYIGYYLDLECNGKGYMTEAVMHTVKFGFEELKLHRIEAGVMPHNLRSMRVLEKAGFVKEGIARKNVNINGKWEDHQVLAILDEDYKNIKEFI</sequence>
<dbReference type="PROSITE" id="PS51186">
    <property type="entry name" value="GNAT"/>
    <property type="match status" value="1"/>
</dbReference>
<dbReference type="InterPro" id="IPR000182">
    <property type="entry name" value="GNAT_dom"/>
</dbReference>
<comment type="caution">
    <text evidence="5">The sequence shown here is derived from an EMBL/GenBank/DDBJ whole genome shotgun (WGS) entry which is preliminary data.</text>
</comment>
<evidence type="ECO:0000259" key="4">
    <source>
        <dbReference type="PROSITE" id="PS51186"/>
    </source>
</evidence>
<dbReference type="RefSeq" id="WP_202747075.1">
    <property type="nucleotide sequence ID" value="NZ_JAESWC010000001.1"/>
</dbReference>
<gene>
    <name evidence="5" type="ORF">JK636_01560</name>
</gene>
<proteinExistence type="inferred from homology"/>
<name>A0ABS1T537_9CLOT</name>
<dbReference type="InterPro" id="IPR051531">
    <property type="entry name" value="N-acetyltransferase"/>
</dbReference>